<dbReference type="Proteomes" id="UP000006538">
    <property type="component" value="Segment"/>
</dbReference>
<dbReference type="KEGG" id="vg:10327957"/>
<evidence type="ECO:0000259" key="2">
    <source>
        <dbReference type="Pfam" id="PF14240"/>
    </source>
</evidence>
<reference evidence="3 4" key="1">
    <citation type="journal article" date="2010" name="Environ. Microbiol.">
        <title>Genomic analysis of oceanic cyanobacterial myoviruses compared with T4-like myoviruses from diverse hosts and environments.</title>
        <authorList>
            <person name="Sullivan M.B."/>
            <person name="Huang K.H."/>
            <person name="Ignacio-Espinoza J.C."/>
            <person name="Berlin A.M."/>
            <person name="Kelly L."/>
            <person name="Weigele P.R."/>
            <person name="DeFrancesco A.S."/>
            <person name="Kern S.E."/>
            <person name="Thompson L.R."/>
            <person name="Young S."/>
            <person name="Yandava C."/>
            <person name="Fu R."/>
            <person name="Krastins B."/>
            <person name="Chase M."/>
            <person name="Sarracino D."/>
            <person name="Osburne M.S."/>
            <person name="Henn M.R."/>
            <person name="Chisholm S.W."/>
        </authorList>
    </citation>
    <scope>NUCLEOTIDE SEQUENCE [LARGE SCALE GENOMIC DNA]</scope>
    <source>
        <strain evidence="3">M4-259</strain>
    </source>
</reference>
<dbReference type="Gene3D" id="2.40.30.20">
    <property type="match status" value="1"/>
</dbReference>
<feature type="domain" description="YHYH" evidence="2">
    <location>
        <begin position="975"/>
        <end position="1106"/>
    </location>
</feature>
<dbReference type="GeneID" id="10327957"/>
<keyword evidence="4" id="KW-1185">Reference proteome</keyword>
<evidence type="ECO:0000313" key="3">
    <source>
        <dbReference type="EMBL" id="ADO99864.1"/>
    </source>
</evidence>
<evidence type="ECO:0000256" key="1">
    <source>
        <dbReference type="SAM" id="MobiDB-lite"/>
    </source>
</evidence>
<dbReference type="InterPro" id="IPR023366">
    <property type="entry name" value="ATP_synth_asu-like_sf"/>
</dbReference>
<dbReference type="InterPro" id="IPR025924">
    <property type="entry name" value="YHYH_dom"/>
</dbReference>
<dbReference type="RefSeq" id="YP_004323455.1">
    <property type="nucleotide sequence ID" value="NC_015284.1"/>
</dbReference>
<evidence type="ECO:0000313" key="4">
    <source>
        <dbReference type="Proteomes" id="UP000006538"/>
    </source>
</evidence>
<gene>
    <name evidence="3" type="primary">gp7</name>
    <name evidence="3" type="ORF">PHM2_086</name>
</gene>
<organism evidence="3 4">
    <name type="scientific">Prochlorococcus phage P-HM2</name>
    <dbReference type="NCBI Taxonomy" id="445696"/>
    <lineage>
        <taxon>Viruses</taxon>
        <taxon>Duplodnaviria</taxon>
        <taxon>Heunggongvirae</taxon>
        <taxon>Uroviricota</taxon>
        <taxon>Caudoviricetes</taxon>
        <taxon>Eurybiavirus</taxon>
        <taxon>Eurybiavirus PHM2</taxon>
    </lineage>
</organism>
<protein>
    <submittedName>
        <fullName evidence="3">Baseplate wedge initiator</fullName>
    </submittedName>
</protein>
<feature type="region of interest" description="Disordered" evidence="1">
    <location>
        <begin position="1"/>
        <end position="32"/>
    </location>
</feature>
<dbReference type="EMBL" id="GU075905">
    <property type="protein sequence ID" value="ADO99864.1"/>
    <property type="molecule type" value="Genomic_DNA"/>
</dbReference>
<sequence length="4454" mass="473800">MTNSSWRVGSWTTPTTTVSQPPVPSEVSPESRSKISTNIAGQFPSFIRDSFPTFIDFVKEYYKSQELKGYCIDIIQNWSDYYNIDNYGDLVTTTTLISAVTTTSTTIDVASTRDFPDEGLLMVDNEIIYYQSKGATLFQTCARGFNAVKAVGLEDEYQFESTTAAAHTLGTEVVNLNNIFPLYMLGKFKEQFLSTFPKNFATGVTESTVIKRIKDFYSSKGTSRSFQFVIRTLFGVESEISYPRERIFKPSDAFYTSREIIRAVPVSGDPINLVGQVLYQEADPNDPNVGSARIYVKGVVEVFTANGSIYEIDVDTNNSFGTFVTPYKTVLAQDLGGNLTDTVVTVDSTLGWPETNGRFRIEDEIISYTDKTVTQFIGCNRARENTSNVAHDAGQETFAAFKIYGNSNIDGSEIQLKIFGGTRGVVLNGGGKYYLPDSKVTTPAAPGFDSLDSIWDSFIYNVRRALRGVSATLAAPATDGTVRCTIVTKEKHRLVREDSVRILNAPEDLYNNSHTVVGIVDEFTFEFIFTTSPAFGISDFEFYIAREFAFGKSDDTSINLAIKDTTGDVQNTYKSSTDAIVASTGIPTHRIGPFASTDLDPGNQRYLKRIPLTPSIKSQKTATPIGQIGIGANGVPLFSYKSETTKKYGGIKSIERISGGSGYDITNPPTVEFEPEYELDKAYASLTRVTYQGRRYKALNPARSSATVYPVHTAGIQTVGLIDWEYEGISASADVSISGSVTAINVTSGGAGYRTQPSVSIVGGGATSGNQAYATAQITDGIVTGINIVNGGAGYTSVPTITITGGGGIGATAVAVCRGPVDSINITNAGSQYTYEPTINLISGSGAVAYPSIINGKIESIIVTFGGSAYFGPPDVVITGDGIGATAFATVDLTSNIVTGITVSSKGIGYTAGATQVSIVYPGSGASFQTRLTELSINEAATGNELGSSTFVSPKTTDAFGGAVFQGENYLIYGGEYAYLYNPKQLRFLLKDSIGLDNTGALQELPPTLHSPIIGWAYDGHPIYGPYGYEDPENSAPFNAYKRIRTSYRVKTSRDALLSGLTDPLGTYIEDYEYVEGLGDLDRYNGRFCVTPEYPSGTYCYFTTITGTTGFPAFPYFIGSEFYGEADAVNWNGNGLQKNFTEDAIRYRAPFVGVDNITAKRKELDNKVDFFLALEDSTTLIVMETGETLTYIEDGIGYYSYYPFIRGGQADSLIVSSTNKFSSANIDQYLVEGGGKDYKVNDRLLFDNTGTGGDGVSAIVSQVQGVSTNRVQFFGLLYLDRYFGRLHTDAAHYLQVGDTITVSVTDNSYSRTLTTKVINGNYHLSYFTLLSAKLLDPWQATTSITSFDAVHVGNRVYRNRAGTNTTGSSAPTHTSGTATDGTVIWTYEGIRTDGNLFQDGWSSITGGSGYANGTYVNVPLTTNGDGLGAKATIVVSGGAVASVTITNFGYGYDIGDTISANDLNLGNSGGSSFSITLTQVVRQVEFHTNTPHQLKVGALVNVSGISPSSYDKTNYIVTEIITTNRFIAKRNFASTTAANVTTGNNSGPADVYINEPNLSLINGHSYVFDTSDASNSGKVLSFTLDPANTDVFTYKNITNEVRDPITNQQDSITIKMVDLPGIFYYHDVIHENTSPNAYTVTVAAKTTAHPLYNYGSGNGYYITGDKYGSVTESPALSMSRGVTYTFDQTNASNTTHAIYFSESEDAYGGTLRYEKGVVYKINGEPVTWDSYITNFATATSRGVEITPAVDSPNTLYYVCQNHLAMGNAINVKSDVTNSRFMNVVNDPLLGTHTVWFVNGTEVNYEITGGVNYTNSNITIPETGYTTGVSYSTNSIYPSGGVSTITIGDNGRNYQTLPKLSGSTRSGSGATAVATISGGITNVSVSNSGSGYNQSSLPTVVVTLPDFVDLTLENVLGSFIPDEIIIGKGVQDNNTARGKVISWDPITSVLRLQPLQNTRTGAGNKGYIMFNSGKVYNINPSQIDAVGYDDQFEFAVHDVQTGDPVKYTAAATNPISNMVVGETYYAINIGDAGRIKLALTPQLAEVGTAITITNSGTGTQSFNIRSRVYTGGNSVATIASISGTQAVVAPAVSGAGRVSEVTVTTEGTNYRTAPTVVFDDPYYGIISTVSIQSQSATNYGTSQTYTGIIQKSIAGSSATGATFTVVTDGNGTIESVTVTAGGTAYVLGDQLTISGADLGGSDGTHDAVFAVGDGGLIFVDPVSTETLLNASIDSVTVTNSGSGYLSAPTITAQGGNGINAALNSTILNEGVVSIAIEAAGEQFQSAPIINIEQKTGTGASILLKSSDMGEILKIGGENITFNYSHDRTLKPKLNTTYNLQLVRTQIIDYLDVVNGGQNFVATPEIILEGGQGSLFALEPIIQNEIIQAVTVANAGRGFTSAPTVKARISHTFVALASNSTLNFPYNAKIPSGTAITLVEVSGQLPAPLAVNTTYYAVAATTANGLADNQIKLATSLANANTETTIAFTSAPIGDPTTGQTYFTLQSTDLGDNIIAYMKPATFSIGERIYQGASNTSYTAYGFIKDWDPAGRVVSVELIEGDFVVGQPVFGEESAAFGQIHAFDRADAEFVVSPISTSSANWEKTTGFLDLNEQRVYDSNRFQEFSYDVSSSVNISDWKNPLKFAAHPAGFKVVGTQVLLQSVKKEFRPRSTNNLNPSSQFDWWQPNTNSLGTTFNGTTFITPKPSAKNTGKLATINNFALSKPDYTALVPTEVSIFGKQLLDVQKILSCIAYKIDDISDRTLSFDGSSSTIVDLTNNRVTITNHGFVANQKVTYSSGGDRFLDARDLIVTNIDYIVEETIGFLNTQYPTLTYDQAKCARDTRLVIAAWTNDLKYGGNYFSVDAAETYTTGTGIQHVGGEEAETIYAFNKARDLCLLAVTNDLPVGTYTTIVPQTDLSITNDSGGCQDVKSAITTLAAIVTGVISSPSSALPTVDTGNYPNNRSATPIGGLTNGSEYFIRYVDANTIEFSSTLSGNAIDLLSVGGGVGHSLRSFIDGTNDSFKLQTGGIDLGTKLGKTAASSQLMISINGLIANPATYTLSNNIVTFVTPPLSNSKIIAMYYDRSSYTSSFVLDQIGDEIKSFNTGVSGLGTHIFVSGVTNAIQVTGGSQFTAQSGTSYTPSTGLLVIDIGTHSLTTSNTIVIANNGITFTCDADNHASTHSYPRPSDPASGKTLAITAVAGDTITVNVGISNDQENELAGGSGYSDGTYIGIALKNKLGSGVGATADITVSGGSVTNVKLVNPGNGYNPDDVVGLSDPRVGEQLVKQFIPTNGTYAPASGEMVLTIGANHGLQAPSQFTATTATYDPNTGLMVVTVANHGFVNGDQVKFADSSITFSCGFGGATGAAAEKAYPRSTDYASDRWLQVFDVTTNTFTVQILDTIPSTNVDPHTFVSAVTNGIKKAVSTVRIANESLIFSCNYGSGGNAAYPRPTDPIGTQGKMKNVPVEAVSSTTITVNALNGTAPTNTDTHTWVGLSTYQFQPTGIAYTPTDGKMVVTLTNHGMIKGDRIKFATNSLTFTCAKDNNATQHTYPRVGDPAHGAWLTIDESNANDFTVFVGPSSDTSTHTFVSATSTAIQRAVVSYGVYKYSKGADAGDLLRANQNFIATTAYGRMMADNTGFSSIYQTKCIRDTNLLIDAVADNVEFGGNDATYDAANLYVGTAHLSGEEGQSVQVFNHARDICRQVMRNLTVTTNSYTVGTQSKDNTISNDSGSTTYSEACCIDTASTITTLWAIVTQAVGTGAHTWAGGTASNAVQSGGNYAHTFVSAVANGVQSNLGNLNNPVTNVAYTPSTGNMVITSNGHGLSTSNTLTIADNALSFTCVMDGNTATKTYPRSTDPVSGQTITITGTTTNTITVNVGASPIVNHDVTDATYDNSTGVLVLTIGSHTLTAGTSVKIANNSLSFTCANDNNTSVKTYPRPSDPYYDTAINIDSVTTNTITLNVGTNNGNLTGITRTASEQPFFQIGVSDCTFDGVDTTFNMLSGGSAQTLPASDNFLIFLNSTLQFKGNDKAYTYSGDEITFTEAPLAGMDFFGYYFGKLNQLDEIAPYFDNKKKTFTMTENTEPFSLESDNSAVQPQNNLLIFLNGVYQEPGVAYTLTGSIIEFSEAPRAGSDCILFIYTGSSSDVLISNTFQAIDQEDRIQISSEGSDRRVATVSSSTTIDSYEFTGLRPTVAEFTATVTGGQVSQVTITNPGSNYEVPPILLFQGGGGEGATAETTIETGSGRVLSVINLKGGAGYTSAPNVLVVHPLALERKQRDRVLSNSLSLASSYLTSTLSQAGTTINLQNVYFNSTQKIGFPDEGEVLIPFYDTSVTPNRWNVERILYASKNTSGNTLTVATGGRGYDGTTAAAHTVLTGTYTATSPSTTCTVSVGSPHNFTTGQRIYLDCTSGTGFDGLYTVTVTGTQTFTVEFPFPRTASGNVSLLPEVRLRSL</sequence>
<proteinExistence type="predicted"/>
<accession>E3SST6</accession>
<dbReference type="Pfam" id="PF14240">
    <property type="entry name" value="YHYH"/>
    <property type="match status" value="1"/>
</dbReference>
<name>E3SST6_9CAUD</name>
<feature type="compositionally biased region" description="Low complexity" evidence="1">
    <location>
        <begin position="10"/>
        <end position="30"/>
    </location>
</feature>